<dbReference type="PIRSF" id="PIRSF019574">
    <property type="entry name" value="Periplasmic_polyamine_BP"/>
    <property type="match status" value="1"/>
</dbReference>
<dbReference type="PRINTS" id="PR00909">
    <property type="entry name" value="SPERMDNBNDNG"/>
</dbReference>
<comment type="similarity">
    <text evidence="5">Belongs to the bacterial solute-binding protein PotD/PotF family.</text>
</comment>
<dbReference type="EMBL" id="CP009056">
    <property type="protein sequence ID" value="AJA45101.1"/>
    <property type="molecule type" value="Genomic_DNA"/>
</dbReference>
<dbReference type="PANTHER" id="PTHR30222">
    <property type="entry name" value="SPERMIDINE/PUTRESCINE-BINDING PERIPLASMIC PROTEIN"/>
    <property type="match status" value="1"/>
</dbReference>
<evidence type="ECO:0000313" key="9">
    <source>
        <dbReference type="Proteomes" id="UP000247838"/>
    </source>
</evidence>
<sequence length="371" mass="42614">MVSKYLQIPTRLKNFIIFIGLWIFFATFAKAQDLHIYNWSDFIAKDTIANFEQLTHINVTYDVYDSNEVLDGRLMAGKTGYDIVVPSDNFLARQLRVDIYQPLDKTKLPNYYHLDEKFLEMMAIHDPENRYAIPYIWQSTGIGYNVKKVREILGENAPVDSWDLIFKPENLAKLKQCGVAFLDTASEMFPTVLNYLGKDPNSRKQADYDQATQFLKTLRDYVTYFHNSKYINDLSAGDICVAIGWSGDIQQAASAAKLAKNGVEIDYFVPKEGAIISFDALAIPKDAHNIKEAYTFLNYLLEPQVMANITNGIYFPSANKDALQYVKPDVRNNPIVYPDKDVINRLFIVKEQSPNIDRMMTRMWTRVLTGR</sequence>
<reference evidence="6 8" key="1">
    <citation type="journal article" date="2014" name="Appl. Environ. Microbiol.">
        <title>Gut symbionts from distinct hosts exhibit genotoxic activity via divergent colibactin biosynthetic pathways.</title>
        <authorList>
            <person name="Engel P."/>
            <person name="Vizcaino M.I."/>
            <person name="Crawford J.M."/>
        </authorList>
    </citation>
    <scope>NUCLEOTIDE SEQUENCE [LARGE SCALE GENOMIC DNA]</scope>
    <source>
        <strain evidence="6 8">PEB0191</strain>
    </source>
</reference>
<dbReference type="Pfam" id="PF13416">
    <property type="entry name" value="SBP_bac_8"/>
    <property type="match status" value="1"/>
</dbReference>
<gene>
    <name evidence="7" type="ORF">DKK76_06135</name>
    <name evidence="6" type="ORF">FPB0191_01280</name>
</gene>
<dbReference type="RefSeq" id="WP_082018261.1">
    <property type="nucleotide sequence ID" value="NZ_CAMLJH010000005.1"/>
</dbReference>
<organism evidence="6 8">
    <name type="scientific">Frischella perrara</name>
    <dbReference type="NCBI Taxonomy" id="1267021"/>
    <lineage>
        <taxon>Bacteria</taxon>
        <taxon>Pseudomonadati</taxon>
        <taxon>Pseudomonadota</taxon>
        <taxon>Gammaproteobacteria</taxon>
        <taxon>Orbales</taxon>
        <taxon>Orbaceae</taxon>
        <taxon>Frischella</taxon>
    </lineage>
</organism>
<dbReference type="GO" id="GO:0015846">
    <property type="term" value="P:polyamine transport"/>
    <property type="evidence" value="ECO:0007669"/>
    <property type="project" value="InterPro"/>
</dbReference>
<dbReference type="GO" id="GO:0042597">
    <property type="term" value="C:periplasmic space"/>
    <property type="evidence" value="ECO:0007669"/>
    <property type="project" value="UniProtKB-SubCell"/>
</dbReference>
<dbReference type="InterPro" id="IPR006059">
    <property type="entry name" value="SBP"/>
</dbReference>
<dbReference type="Proteomes" id="UP000030901">
    <property type="component" value="Chromosome"/>
</dbReference>
<evidence type="ECO:0000256" key="1">
    <source>
        <dbReference type="ARBA" id="ARBA00004418"/>
    </source>
</evidence>
<dbReference type="STRING" id="1267021.FPB0191_01280"/>
<evidence type="ECO:0000256" key="4">
    <source>
        <dbReference type="ARBA" id="ARBA00022764"/>
    </source>
</evidence>
<dbReference type="CDD" id="cd13659">
    <property type="entry name" value="PBP2_PotF"/>
    <property type="match status" value="1"/>
</dbReference>
<comment type="subcellular location">
    <subcellularLocation>
        <location evidence="1 5">Periplasm</location>
    </subcellularLocation>
</comment>
<keyword evidence="4 5" id="KW-0574">Periplasm</keyword>
<keyword evidence="3" id="KW-0732">Signal</keyword>
<dbReference type="OrthoDB" id="9769319at2"/>
<dbReference type="EMBL" id="QGLM01000013">
    <property type="protein sequence ID" value="PXY95355.1"/>
    <property type="molecule type" value="Genomic_DNA"/>
</dbReference>
<dbReference type="InterPro" id="IPR001188">
    <property type="entry name" value="Sperm_putr-bd"/>
</dbReference>
<reference evidence="7 9" key="2">
    <citation type="submission" date="2018-05" db="EMBL/GenBank/DDBJ databases">
        <title>Reference genomes for bee gut microbiota database.</title>
        <authorList>
            <person name="Ellegaard K.M."/>
        </authorList>
    </citation>
    <scope>NUCLEOTIDE SEQUENCE [LARGE SCALE GENOMIC DNA]</scope>
    <source>
        <strain evidence="7 9">ESL0167</strain>
    </source>
</reference>
<keyword evidence="2 5" id="KW-0813">Transport</keyword>
<dbReference type="AlphaFoldDB" id="A0A0A7S767"/>
<evidence type="ECO:0000313" key="6">
    <source>
        <dbReference type="EMBL" id="AJA45101.1"/>
    </source>
</evidence>
<dbReference type="Gene3D" id="3.40.190.10">
    <property type="entry name" value="Periplasmic binding protein-like II"/>
    <property type="match status" value="2"/>
</dbReference>
<comment type="function">
    <text evidence="5">Required for the activity of the bacterial periplasmic transport system of putrescine.</text>
</comment>
<name>A0A0A7S767_FRIPE</name>
<proteinExistence type="inferred from homology"/>
<dbReference type="HOGENOM" id="CLU_026974_1_4_6"/>
<dbReference type="GO" id="GO:0019808">
    <property type="term" value="F:polyamine binding"/>
    <property type="evidence" value="ECO:0007669"/>
    <property type="project" value="InterPro"/>
</dbReference>
<evidence type="ECO:0000256" key="3">
    <source>
        <dbReference type="ARBA" id="ARBA00022729"/>
    </source>
</evidence>
<dbReference type="Proteomes" id="UP000247838">
    <property type="component" value="Unassembled WGS sequence"/>
</dbReference>
<evidence type="ECO:0000313" key="7">
    <source>
        <dbReference type="EMBL" id="PXY95355.1"/>
    </source>
</evidence>
<protein>
    <recommendedName>
        <fullName evidence="5">Putrescine-binding periplasmic protein</fullName>
    </recommendedName>
</protein>
<keyword evidence="8" id="KW-1185">Reference proteome</keyword>
<dbReference type="SUPFAM" id="SSF53850">
    <property type="entry name" value="Periplasmic binding protein-like II"/>
    <property type="match status" value="1"/>
</dbReference>
<dbReference type="KEGG" id="fpp:FPB0191_01280"/>
<evidence type="ECO:0000256" key="2">
    <source>
        <dbReference type="ARBA" id="ARBA00022448"/>
    </source>
</evidence>
<accession>A0A0A7S767</accession>
<dbReference type="PANTHER" id="PTHR30222:SF18">
    <property type="entry name" value="BIFUNCTIONAL POLYHYDROXYBUTYRATE SYNTHASE _ ABC TRANSPORTER PERIPLASMIC BINDING PROTEIN-RELATED"/>
    <property type="match status" value="1"/>
</dbReference>
<evidence type="ECO:0000256" key="5">
    <source>
        <dbReference type="PIRNR" id="PIRNR019574"/>
    </source>
</evidence>
<evidence type="ECO:0000313" key="8">
    <source>
        <dbReference type="Proteomes" id="UP000030901"/>
    </source>
</evidence>